<dbReference type="EMBL" id="QUNI01000010">
    <property type="protein sequence ID" value="REG96284.1"/>
    <property type="molecule type" value="Genomic_DNA"/>
</dbReference>
<keyword evidence="1 2" id="KW-0732">Signal</keyword>
<evidence type="ECO:0000313" key="4">
    <source>
        <dbReference type="EMBL" id="REG96284.1"/>
    </source>
</evidence>
<dbReference type="RefSeq" id="WP_115814204.1">
    <property type="nucleotide sequence ID" value="NZ_QUNI01000010.1"/>
</dbReference>
<gene>
    <name evidence="4" type="ORF">C8P67_110107</name>
</gene>
<comment type="caution">
    <text evidence="4">The sequence shown here is derived from an EMBL/GenBank/DDBJ whole genome shotgun (WGS) entry which is preliminary data.</text>
</comment>
<feature type="chain" id="PRO_5017824102" evidence="2">
    <location>
        <begin position="18"/>
        <end position="214"/>
    </location>
</feature>
<evidence type="ECO:0000256" key="2">
    <source>
        <dbReference type="SAM" id="SignalP"/>
    </source>
</evidence>
<dbReference type="OrthoDB" id="945117at2"/>
<keyword evidence="5" id="KW-1185">Reference proteome</keyword>
<accession>A0A3E0EDK1</accession>
<dbReference type="AlphaFoldDB" id="A0A3E0EDK1"/>
<dbReference type="InterPro" id="IPR011250">
    <property type="entry name" value="OMP/PagP_B-barrel"/>
</dbReference>
<organism evidence="4 5">
    <name type="scientific">Flavobacterium aquicola</name>
    <dbReference type="NCBI Taxonomy" id="1682742"/>
    <lineage>
        <taxon>Bacteria</taxon>
        <taxon>Pseudomonadati</taxon>
        <taxon>Bacteroidota</taxon>
        <taxon>Flavobacteriia</taxon>
        <taxon>Flavobacteriales</taxon>
        <taxon>Flavobacteriaceae</taxon>
        <taxon>Flavobacterium</taxon>
    </lineage>
</organism>
<evidence type="ECO:0000313" key="5">
    <source>
        <dbReference type="Proteomes" id="UP000257136"/>
    </source>
</evidence>
<dbReference type="InterPro" id="IPR027385">
    <property type="entry name" value="Beta-barrel_OMP"/>
</dbReference>
<dbReference type="Proteomes" id="UP000257136">
    <property type="component" value="Unassembled WGS sequence"/>
</dbReference>
<feature type="signal peptide" evidence="2">
    <location>
        <begin position="1"/>
        <end position="17"/>
    </location>
</feature>
<proteinExistence type="predicted"/>
<evidence type="ECO:0000256" key="1">
    <source>
        <dbReference type="ARBA" id="ARBA00022729"/>
    </source>
</evidence>
<feature type="domain" description="Outer membrane protein beta-barrel" evidence="3">
    <location>
        <begin position="8"/>
        <end position="204"/>
    </location>
</feature>
<dbReference type="Pfam" id="PF13505">
    <property type="entry name" value="OMP_b-brl"/>
    <property type="match status" value="1"/>
</dbReference>
<protein>
    <submittedName>
        <fullName evidence="4">Outer membrane protein</fullName>
    </submittedName>
</protein>
<name>A0A3E0EDK1_9FLAO</name>
<evidence type="ECO:0000259" key="3">
    <source>
        <dbReference type="Pfam" id="PF13505"/>
    </source>
</evidence>
<sequence>MKKISLLIALISFGAITAQTEKGSFMISGKTGLGFTSATVEYEYEGKTTDGPKTTSFSISPSAGYFIIDNLSIGLEFDYTATKIKQEVSYIPPLSTGYNPAIDFENTQNTFAIIPTATYFFSKEKFRPFIEAGMGYATIKNETKTLESSGVISTNESDGNGLVWGGGGGIAYFISQTICFDLGISYSQFTYEEKDIKTKSGILGANIGISIFLK</sequence>
<dbReference type="Gene3D" id="2.40.160.20">
    <property type="match status" value="1"/>
</dbReference>
<dbReference type="SUPFAM" id="SSF56925">
    <property type="entry name" value="OMPA-like"/>
    <property type="match status" value="1"/>
</dbReference>
<reference evidence="4 5" key="1">
    <citation type="submission" date="2018-08" db="EMBL/GenBank/DDBJ databases">
        <title>Genomic Encyclopedia of Archaeal and Bacterial Type Strains, Phase II (KMG-II): from individual species to whole genera.</title>
        <authorList>
            <person name="Goeker M."/>
        </authorList>
    </citation>
    <scope>NUCLEOTIDE SEQUENCE [LARGE SCALE GENOMIC DNA]</scope>
    <source>
        <strain evidence="4 5">DSM 100880</strain>
    </source>
</reference>